<dbReference type="Proteomes" id="UP000260844">
    <property type="component" value="Unassembled WGS sequence"/>
</dbReference>
<dbReference type="EMBL" id="MNQU01000190">
    <property type="protein sequence ID" value="OKZ34617.1"/>
    <property type="molecule type" value="Genomic_DNA"/>
</dbReference>
<evidence type="ECO:0000313" key="5">
    <source>
        <dbReference type="EMBL" id="RGJ88721.1"/>
    </source>
</evidence>
<name>A0A139K965_BACUN</name>
<accession>A0A139K965</accession>
<organism evidence="3 9">
    <name type="scientific">Bacteroides uniformis</name>
    <dbReference type="NCBI Taxonomy" id="820"/>
    <lineage>
        <taxon>Bacteria</taxon>
        <taxon>Pseudomonadati</taxon>
        <taxon>Bacteroidota</taxon>
        <taxon>Bacteroidia</taxon>
        <taxon>Bacteroidales</taxon>
        <taxon>Bacteroidaceae</taxon>
        <taxon>Bacteroides</taxon>
    </lineage>
</organism>
<evidence type="ECO:0000313" key="8">
    <source>
        <dbReference type="Proteomes" id="UP000432488"/>
    </source>
</evidence>
<dbReference type="InterPro" id="IPR041657">
    <property type="entry name" value="HTH_17"/>
</dbReference>
<dbReference type="PATRIC" id="fig|820.27.peg.1738"/>
<gene>
    <name evidence="4" type="ORF">BHV79_07820</name>
    <name evidence="5" type="ORF">DXD40_19140</name>
    <name evidence="3" type="ORF">GAP47_17135</name>
    <name evidence="2" type="ORF">GAQ56_22510</name>
</gene>
<dbReference type="GO" id="GO:0003677">
    <property type="term" value="F:DNA binding"/>
    <property type="evidence" value="ECO:0007669"/>
    <property type="project" value="UniProtKB-KW"/>
</dbReference>
<evidence type="ECO:0000313" key="6">
    <source>
        <dbReference type="Proteomes" id="UP000186549"/>
    </source>
</evidence>
<dbReference type="NCBIfam" id="TIGR01764">
    <property type="entry name" value="excise"/>
    <property type="match status" value="1"/>
</dbReference>
<proteinExistence type="predicted"/>
<dbReference type="InterPro" id="IPR010093">
    <property type="entry name" value="SinI_DNA-bd"/>
</dbReference>
<dbReference type="Proteomes" id="UP000186549">
    <property type="component" value="Unassembled WGS sequence"/>
</dbReference>
<evidence type="ECO:0000313" key="9">
    <source>
        <dbReference type="Proteomes" id="UP000462376"/>
    </source>
</evidence>
<comment type="caution">
    <text evidence="3">The sequence shown here is derived from an EMBL/GenBank/DDBJ whole genome shotgun (WGS) entry which is preliminary data.</text>
</comment>
<evidence type="ECO:0000313" key="7">
    <source>
        <dbReference type="Proteomes" id="UP000260844"/>
    </source>
</evidence>
<dbReference type="InterPro" id="IPR009061">
    <property type="entry name" value="DNA-bd_dom_put_sf"/>
</dbReference>
<dbReference type="EMBL" id="WCUV01000028">
    <property type="protein sequence ID" value="KAB4086269.1"/>
    <property type="molecule type" value="Genomic_DNA"/>
</dbReference>
<feature type="domain" description="Helix-turn-helix" evidence="1">
    <location>
        <begin position="39"/>
        <end position="88"/>
    </location>
</feature>
<reference evidence="5 7" key="2">
    <citation type="submission" date="2018-08" db="EMBL/GenBank/DDBJ databases">
        <title>A genome reference for cultivated species of the human gut microbiota.</title>
        <authorList>
            <person name="Zou Y."/>
            <person name="Xue W."/>
            <person name="Luo G."/>
        </authorList>
    </citation>
    <scope>NUCLEOTIDE SEQUENCE [LARGE SCALE GENOMIC DNA]</scope>
    <source>
        <strain evidence="5 7">TM04-30</strain>
    </source>
</reference>
<evidence type="ECO:0000313" key="4">
    <source>
        <dbReference type="EMBL" id="OKZ34617.1"/>
    </source>
</evidence>
<dbReference type="PANTHER" id="PTHR34585">
    <property type="match status" value="1"/>
</dbReference>
<reference evidence="4 6" key="1">
    <citation type="journal article" date="2016" name="Nat. Biotechnol.">
        <title>Measurement of bacterial replication rates in microbial communities.</title>
        <authorList>
            <person name="Brown C.T."/>
            <person name="Olm M.R."/>
            <person name="Thomas B.C."/>
            <person name="Banfield J.F."/>
        </authorList>
    </citation>
    <scope>NUCLEOTIDE SEQUENCE [LARGE SCALE GENOMIC DNA]</scope>
    <source>
        <strain evidence="4">45_41</strain>
    </source>
</reference>
<dbReference type="PANTHER" id="PTHR34585:SF22">
    <property type="entry name" value="HELIX-TURN-HELIX DOMAIN-CONTAINING PROTEIN"/>
    <property type="match status" value="1"/>
</dbReference>
<protein>
    <submittedName>
        <fullName evidence="4">DNA-binding protein</fullName>
    </submittedName>
    <submittedName>
        <fullName evidence="3">Helix-turn-helix domain-containing protein</fullName>
    </submittedName>
</protein>
<dbReference type="AlphaFoldDB" id="A0A139K965"/>
<dbReference type="Proteomes" id="UP000432488">
    <property type="component" value="Unassembled WGS sequence"/>
</dbReference>
<sequence length="113" mass="13434">MEIITLDHQVYQDLVTRINRISDYVFKKAAVPTAEPEIWLTSEELAELLKISTRTLQRMRKERTIPYCMIRSKCLYRFSDVEKCIAQRIVSCNPQTLDEFRESYRTTHESTSR</sequence>
<evidence type="ECO:0000313" key="2">
    <source>
        <dbReference type="EMBL" id="KAB4086269.1"/>
    </source>
</evidence>
<dbReference type="EMBL" id="QSPV01000029">
    <property type="protein sequence ID" value="RGJ88721.1"/>
    <property type="molecule type" value="Genomic_DNA"/>
</dbReference>
<reference evidence="8 9" key="3">
    <citation type="journal article" date="2019" name="Nat. Med.">
        <title>A library of human gut bacterial isolates paired with longitudinal multiomics data enables mechanistic microbiome research.</title>
        <authorList>
            <person name="Poyet M."/>
            <person name="Groussin M."/>
            <person name="Gibbons S.M."/>
            <person name="Avila-Pacheco J."/>
            <person name="Jiang X."/>
            <person name="Kearney S.M."/>
            <person name="Perrotta A.R."/>
            <person name="Berdy B."/>
            <person name="Zhao S."/>
            <person name="Lieberman T.D."/>
            <person name="Swanson P.K."/>
            <person name="Smith M."/>
            <person name="Roesemann S."/>
            <person name="Alexander J.E."/>
            <person name="Rich S.A."/>
            <person name="Livny J."/>
            <person name="Vlamakis H."/>
            <person name="Clish C."/>
            <person name="Bullock K."/>
            <person name="Deik A."/>
            <person name="Scott J."/>
            <person name="Pierce K.A."/>
            <person name="Xavier R.J."/>
            <person name="Alm E.J."/>
        </authorList>
    </citation>
    <scope>NUCLEOTIDE SEQUENCE [LARGE SCALE GENOMIC DNA]</scope>
    <source>
        <strain evidence="2 8">BIOML-A42</strain>
        <strain evidence="3 9">BIOML-A5</strain>
    </source>
</reference>
<dbReference type="EMBL" id="WCTL01000018">
    <property type="protein sequence ID" value="KAB4232497.1"/>
    <property type="molecule type" value="Genomic_DNA"/>
</dbReference>
<dbReference type="Proteomes" id="UP000462376">
    <property type="component" value="Unassembled WGS sequence"/>
</dbReference>
<keyword evidence="4" id="KW-0238">DNA-binding</keyword>
<evidence type="ECO:0000259" key="1">
    <source>
        <dbReference type="Pfam" id="PF12728"/>
    </source>
</evidence>
<dbReference type="RefSeq" id="WP_022401328.1">
    <property type="nucleotide sequence ID" value="NZ_CACRTC010000021.1"/>
</dbReference>
<dbReference type="Pfam" id="PF12728">
    <property type="entry name" value="HTH_17"/>
    <property type="match status" value="1"/>
</dbReference>
<dbReference type="SUPFAM" id="SSF46955">
    <property type="entry name" value="Putative DNA-binding domain"/>
    <property type="match status" value="1"/>
</dbReference>
<evidence type="ECO:0000313" key="3">
    <source>
        <dbReference type="EMBL" id="KAB4232497.1"/>
    </source>
</evidence>